<name>A0A8T3YLY1_9ARCH</name>
<dbReference type="GO" id="GO:0002161">
    <property type="term" value="F:aminoacyl-tRNA deacylase activity"/>
    <property type="evidence" value="ECO:0007669"/>
    <property type="project" value="InterPro"/>
</dbReference>
<dbReference type="SUPFAM" id="SSF55826">
    <property type="entry name" value="YbaK/ProRS associated domain"/>
    <property type="match status" value="1"/>
</dbReference>
<evidence type="ECO:0000259" key="1">
    <source>
        <dbReference type="Pfam" id="PF04073"/>
    </source>
</evidence>
<gene>
    <name evidence="2" type="ORF">HY544_04775</name>
</gene>
<dbReference type="InterPro" id="IPR007214">
    <property type="entry name" value="YbaK/aa-tRNA-synth-assoc-dom"/>
</dbReference>
<comment type="caution">
    <text evidence="2">The sequence shown here is derived from an EMBL/GenBank/DDBJ whole genome shotgun (WGS) entry which is preliminary data.</text>
</comment>
<accession>A0A8T3YLY1</accession>
<dbReference type="Pfam" id="PF04073">
    <property type="entry name" value="tRNA_edit"/>
    <property type="match status" value="1"/>
</dbReference>
<sequence>MESENAADVGWLFMEIIETPLMRMLYAKEIEHRVIIHKKPAYSCEDVSRERNIPVADILKCILVADKWHKHCLFCLPGDCALDLEKARAFLGTTRLSFATREEAEAVTGQKPGTINPFFHTVKVPIVFDKSILSKTAMDISSGNPNAGVQMQAQMLVLLVNPKFADVLASMPEVKNTWK</sequence>
<dbReference type="PANTHER" id="PTHR30411:SF9">
    <property type="entry name" value="MULTIFUNCTIONAL SER_THR-TRNA DEACYLASE PROXP-Y"/>
    <property type="match status" value="1"/>
</dbReference>
<dbReference type="CDD" id="cd04332">
    <property type="entry name" value="YbaK_like"/>
    <property type="match status" value="1"/>
</dbReference>
<organism evidence="2 3">
    <name type="scientific">Candidatus Iainarchaeum sp</name>
    <dbReference type="NCBI Taxonomy" id="3101447"/>
    <lineage>
        <taxon>Archaea</taxon>
        <taxon>Candidatus Iainarchaeota</taxon>
        <taxon>Candidatus Iainarchaeia</taxon>
        <taxon>Candidatus Iainarchaeales</taxon>
        <taxon>Candidatus Iainarchaeaceae</taxon>
        <taxon>Candidatus Iainarchaeum</taxon>
    </lineage>
</organism>
<evidence type="ECO:0000313" key="3">
    <source>
        <dbReference type="Proteomes" id="UP000732298"/>
    </source>
</evidence>
<evidence type="ECO:0000313" key="2">
    <source>
        <dbReference type="EMBL" id="MBI4210792.1"/>
    </source>
</evidence>
<protein>
    <submittedName>
        <fullName evidence="2">YbaK/EbsC family protein</fullName>
    </submittedName>
</protein>
<feature type="domain" description="YbaK/aminoacyl-tRNA synthetase-associated" evidence="1">
    <location>
        <begin position="39"/>
        <end position="153"/>
    </location>
</feature>
<dbReference type="Gene3D" id="3.90.960.10">
    <property type="entry name" value="YbaK/aminoacyl-tRNA synthetase-associated domain"/>
    <property type="match status" value="1"/>
</dbReference>
<dbReference type="Proteomes" id="UP000732298">
    <property type="component" value="Unassembled WGS sequence"/>
</dbReference>
<dbReference type="AlphaFoldDB" id="A0A8T3YLY1"/>
<dbReference type="EMBL" id="JACQPB010000042">
    <property type="protein sequence ID" value="MBI4210792.1"/>
    <property type="molecule type" value="Genomic_DNA"/>
</dbReference>
<dbReference type="PANTHER" id="PTHR30411">
    <property type="entry name" value="CYTOPLASMIC PROTEIN"/>
    <property type="match status" value="1"/>
</dbReference>
<reference evidence="2" key="1">
    <citation type="submission" date="2020-07" db="EMBL/GenBank/DDBJ databases">
        <title>Huge and variable diversity of episymbiotic CPR bacteria and DPANN archaea in groundwater ecosystems.</title>
        <authorList>
            <person name="He C.Y."/>
            <person name="Keren R."/>
            <person name="Whittaker M."/>
            <person name="Farag I.F."/>
            <person name="Doudna J."/>
            <person name="Cate J.H.D."/>
            <person name="Banfield J.F."/>
        </authorList>
    </citation>
    <scope>NUCLEOTIDE SEQUENCE</scope>
    <source>
        <strain evidence="2">NC_groundwater_1296_Ag_S-0.2um_52_80</strain>
    </source>
</reference>
<proteinExistence type="predicted"/>
<dbReference type="InterPro" id="IPR036754">
    <property type="entry name" value="YbaK/aa-tRNA-synt-asso_dom_sf"/>
</dbReference>